<dbReference type="PROSITE" id="PS00134">
    <property type="entry name" value="TRYPSIN_HIS"/>
    <property type="match status" value="1"/>
</dbReference>
<dbReference type="GO" id="GO:0005576">
    <property type="term" value="C:extracellular region"/>
    <property type="evidence" value="ECO:0007669"/>
    <property type="project" value="UniProtKB-SubCell"/>
</dbReference>
<dbReference type="InterPro" id="IPR018114">
    <property type="entry name" value="TRYPSIN_HIS"/>
</dbReference>
<evidence type="ECO:0000256" key="5">
    <source>
        <dbReference type="ARBA" id="ARBA00023157"/>
    </source>
</evidence>
<dbReference type="InterPro" id="IPR001314">
    <property type="entry name" value="Peptidase_S1A"/>
</dbReference>
<comment type="similarity">
    <text evidence="7 9">Belongs to the peptidase S1 family. CLIP subfamily.</text>
</comment>
<dbReference type="AlphaFoldDB" id="A0AAV1L3F6"/>
<keyword evidence="4 8" id="KW-0720">Serine protease</keyword>
<dbReference type="SMART" id="SM00680">
    <property type="entry name" value="CLIP"/>
    <property type="match status" value="2"/>
</dbReference>
<protein>
    <recommendedName>
        <fullName evidence="9">CLIP domain-containing serine protease</fullName>
        <ecNumber evidence="8">3.4.21.-</ecNumber>
    </recommendedName>
</protein>
<sequence>MKEGAKRYGLEKVLHNIGVHDDEDISCKTPSGDAGQCVEIFGCRPLLAALNKPYKTSQDFDIVKKSHCGYRQRIPKVCCPVSWPVPTSERKCLTPDGHEGKCISLNYCSHLNSIMTQLPMSNAAKMFLRNSRCNGPAKISVCCGPPPTATATTTTTGATTTTGTTVTRPGECTPSAAPPDPRTGCCGLDGGNNNRIVGGNETAIDQYPWLALIEYTDGSRIKLLCGGVLISGRYVLTAGHCVTGAVLDVGTPINVRLGEYDITNPGPDCVEVEGGGNDCTAGVLILPIEHLIPHPNYSPGSRLRRNDIALIRISQTAPYTDFIRPICLPTTDITISPRSDTRLYVAGWGAVDTARSSSDKKMHVDLPYISRNECEAIYSQPQLNMALWKGQICAGGEIGKDSCKGDSGGPLMYENGRLYEVVGIVSFGPTPCGQLNIPGVYTKVYEYLPWIRSQIKP</sequence>
<proteinExistence type="inferred from homology"/>
<dbReference type="InterPro" id="IPR051487">
    <property type="entry name" value="Ser/Thr_Proteases_Immune/Dev"/>
</dbReference>
<comment type="domain">
    <text evidence="9">The clip domain consists of 35-55 residues which are 'knitted' together usually by 3 conserved disulfide bonds forming a clip-like compact structure.</text>
</comment>
<evidence type="ECO:0000259" key="12">
    <source>
        <dbReference type="PROSITE" id="PS51888"/>
    </source>
</evidence>
<evidence type="ECO:0000313" key="14">
    <source>
        <dbReference type="Proteomes" id="UP001314205"/>
    </source>
</evidence>
<keyword evidence="9" id="KW-0964">Secreted</keyword>
<gene>
    <name evidence="13" type="ORF">PARMNEM_LOCUS9998</name>
</gene>
<dbReference type="CDD" id="cd00190">
    <property type="entry name" value="Tryp_SPc"/>
    <property type="match status" value="1"/>
</dbReference>
<evidence type="ECO:0000256" key="9">
    <source>
        <dbReference type="RuleBase" id="RU366078"/>
    </source>
</evidence>
<organism evidence="13 14">
    <name type="scientific">Parnassius mnemosyne</name>
    <name type="common">clouded apollo</name>
    <dbReference type="NCBI Taxonomy" id="213953"/>
    <lineage>
        <taxon>Eukaryota</taxon>
        <taxon>Metazoa</taxon>
        <taxon>Ecdysozoa</taxon>
        <taxon>Arthropoda</taxon>
        <taxon>Hexapoda</taxon>
        <taxon>Insecta</taxon>
        <taxon>Pterygota</taxon>
        <taxon>Neoptera</taxon>
        <taxon>Endopterygota</taxon>
        <taxon>Lepidoptera</taxon>
        <taxon>Glossata</taxon>
        <taxon>Ditrysia</taxon>
        <taxon>Papilionoidea</taxon>
        <taxon>Papilionidae</taxon>
        <taxon>Parnassiinae</taxon>
        <taxon>Parnassini</taxon>
        <taxon>Parnassius</taxon>
        <taxon>Driopa</taxon>
    </lineage>
</organism>
<dbReference type="PANTHER" id="PTHR24256">
    <property type="entry name" value="TRYPTASE-RELATED"/>
    <property type="match status" value="1"/>
</dbReference>
<dbReference type="InterPro" id="IPR033116">
    <property type="entry name" value="TRYPSIN_SER"/>
</dbReference>
<feature type="domain" description="Clip" evidence="12">
    <location>
        <begin position="91"/>
        <end position="143"/>
    </location>
</feature>
<feature type="domain" description="Peptidase S1" evidence="11">
    <location>
        <begin position="196"/>
        <end position="456"/>
    </location>
</feature>
<comment type="subcellular location">
    <subcellularLocation>
        <location evidence="9">Secreted</location>
    </subcellularLocation>
</comment>
<feature type="compositionally biased region" description="Low complexity" evidence="10">
    <location>
        <begin position="153"/>
        <end position="165"/>
    </location>
</feature>
<evidence type="ECO:0000256" key="2">
    <source>
        <dbReference type="ARBA" id="ARBA00022729"/>
    </source>
</evidence>
<evidence type="ECO:0000256" key="3">
    <source>
        <dbReference type="ARBA" id="ARBA00022801"/>
    </source>
</evidence>
<dbReference type="Gene3D" id="2.40.10.10">
    <property type="entry name" value="Trypsin-like serine proteases"/>
    <property type="match status" value="2"/>
</dbReference>
<comment type="caution">
    <text evidence="13">The sequence shown here is derived from an EMBL/GenBank/DDBJ whole genome shotgun (WGS) entry which is preliminary data.</text>
</comment>
<keyword evidence="2" id="KW-0732">Signal</keyword>
<evidence type="ECO:0000256" key="7">
    <source>
        <dbReference type="ARBA" id="ARBA00024195"/>
    </source>
</evidence>
<evidence type="ECO:0000256" key="6">
    <source>
        <dbReference type="ARBA" id="ARBA00023180"/>
    </source>
</evidence>
<evidence type="ECO:0000259" key="11">
    <source>
        <dbReference type="PROSITE" id="PS50240"/>
    </source>
</evidence>
<dbReference type="PRINTS" id="PR00722">
    <property type="entry name" value="CHYMOTRYPSIN"/>
</dbReference>
<evidence type="ECO:0000256" key="1">
    <source>
        <dbReference type="ARBA" id="ARBA00022670"/>
    </source>
</evidence>
<reference evidence="13 14" key="1">
    <citation type="submission" date="2023-11" db="EMBL/GenBank/DDBJ databases">
        <authorList>
            <person name="Hedman E."/>
            <person name="Englund M."/>
            <person name="Stromberg M."/>
            <person name="Nyberg Akerstrom W."/>
            <person name="Nylinder S."/>
            <person name="Jareborg N."/>
            <person name="Kallberg Y."/>
            <person name="Kronander E."/>
        </authorList>
    </citation>
    <scope>NUCLEOTIDE SEQUENCE [LARGE SCALE GENOMIC DNA]</scope>
</reference>
<feature type="domain" description="Clip" evidence="12">
    <location>
        <begin position="26"/>
        <end position="79"/>
    </location>
</feature>
<dbReference type="Pfam" id="PF12032">
    <property type="entry name" value="CLIP"/>
    <property type="match status" value="2"/>
</dbReference>
<evidence type="ECO:0000256" key="4">
    <source>
        <dbReference type="ARBA" id="ARBA00022825"/>
    </source>
</evidence>
<dbReference type="SMART" id="SM00020">
    <property type="entry name" value="Tryp_SPc"/>
    <property type="match status" value="1"/>
</dbReference>
<evidence type="ECO:0000313" key="13">
    <source>
        <dbReference type="EMBL" id="CAK1589515.1"/>
    </source>
</evidence>
<keyword evidence="1 8" id="KW-0645">Protease</keyword>
<keyword evidence="3 8" id="KW-0378">Hydrolase</keyword>
<evidence type="ECO:0000256" key="8">
    <source>
        <dbReference type="RuleBase" id="RU363034"/>
    </source>
</evidence>
<dbReference type="FunFam" id="2.40.10.10:FF:000028">
    <property type="entry name" value="Serine protease easter"/>
    <property type="match status" value="1"/>
</dbReference>
<evidence type="ECO:0000256" key="10">
    <source>
        <dbReference type="SAM" id="MobiDB-lite"/>
    </source>
</evidence>
<dbReference type="PROSITE" id="PS00135">
    <property type="entry name" value="TRYPSIN_SER"/>
    <property type="match status" value="1"/>
</dbReference>
<keyword evidence="5" id="KW-1015">Disulfide bond</keyword>
<dbReference type="InterPro" id="IPR043504">
    <property type="entry name" value="Peptidase_S1_PA_chymotrypsin"/>
</dbReference>
<dbReference type="GO" id="GO:0004252">
    <property type="term" value="F:serine-type endopeptidase activity"/>
    <property type="evidence" value="ECO:0007669"/>
    <property type="project" value="UniProtKB-UniRule"/>
</dbReference>
<dbReference type="FunFam" id="2.40.10.10:FF:000002">
    <property type="entry name" value="Transmembrane protease serine"/>
    <property type="match status" value="1"/>
</dbReference>
<dbReference type="SUPFAM" id="SSF50494">
    <property type="entry name" value="Trypsin-like serine proteases"/>
    <property type="match status" value="1"/>
</dbReference>
<dbReference type="EC" id="3.4.21.-" evidence="8"/>
<keyword evidence="6" id="KW-0325">Glycoprotein</keyword>
<dbReference type="InterPro" id="IPR038565">
    <property type="entry name" value="CLIP_sf"/>
</dbReference>
<dbReference type="Pfam" id="PF00089">
    <property type="entry name" value="Trypsin"/>
    <property type="match status" value="1"/>
</dbReference>
<keyword evidence="14" id="KW-1185">Reference proteome</keyword>
<feature type="region of interest" description="Disordered" evidence="10">
    <location>
        <begin position="153"/>
        <end position="178"/>
    </location>
</feature>
<accession>A0AAV1L3F6</accession>
<dbReference type="Proteomes" id="UP001314205">
    <property type="component" value="Unassembled WGS sequence"/>
</dbReference>
<dbReference type="InterPro" id="IPR022700">
    <property type="entry name" value="CLIP"/>
</dbReference>
<dbReference type="PROSITE" id="PS51888">
    <property type="entry name" value="CLIP"/>
    <property type="match status" value="2"/>
</dbReference>
<name>A0AAV1L3F6_9NEOP</name>
<dbReference type="PROSITE" id="PS50240">
    <property type="entry name" value="TRYPSIN_DOM"/>
    <property type="match status" value="1"/>
</dbReference>
<dbReference type="InterPro" id="IPR001254">
    <property type="entry name" value="Trypsin_dom"/>
</dbReference>
<dbReference type="InterPro" id="IPR009003">
    <property type="entry name" value="Peptidase_S1_PA"/>
</dbReference>
<dbReference type="Gene3D" id="3.30.1640.30">
    <property type="match status" value="2"/>
</dbReference>
<dbReference type="GO" id="GO:0006508">
    <property type="term" value="P:proteolysis"/>
    <property type="evidence" value="ECO:0007669"/>
    <property type="project" value="UniProtKB-KW"/>
</dbReference>
<dbReference type="EMBL" id="CAVLGL010000084">
    <property type="protein sequence ID" value="CAK1589515.1"/>
    <property type="molecule type" value="Genomic_DNA"/>
</dbReference>